<reference evidence="3" key="2">
    <citation type="submission" date="2015-01" db="EMBL/GenBank/DDBJ databases">
        <title>Evolutionary Origins and Diversification of the Mycorrhizal Mutualists.</title>
        <authorList>
            <consortium name="DOE Joint Genome Institute"/>
            <consortium name="Mycorrhizal Genomics Consortium"/>
            <person name="Kohler A."/>
            <person name="Kuo A."/>
            <person name="Nagy L.G."/>
            <person name="Floudas D."/>
            <person name="Copeland A."/>
            <person name="Barry K.W."/>
            <person name="Cichocki N."/>
            <person name="Veneault-Fourrey C."/>
            <person name="LaButti K."/>
            <person name="Lindquist E.A."/>
            <person name="Lipzen A."/>
            <person name="Lundell T."/>
            <person name="Morin E."/>
            <person name="Murat C."/>
            <person name="Riley R."/>
            <person name="Ohm R."/>
            <person name="Sun H."/>
            <person name="Tunlid A."/>
            <person name="Henrissat B."/>
            <person name="Grigoriev I.V."/>
            <person name="Hibbett D.S."/>
            <person name="Martin F."/>
        </authorList>
    </citation>
    <scope>NUCLEOTIDE SEQUENCE [LARGE SCALE GENOMIC DNA]</scope>
    <source>
        <strain evidence="3">UH-Slu-Lm8-n1</strain>
    </source>
</reference>
<dbReference type="AlphaFoldDB" id="A0A0C9ZTG0"/>
<evidence type="ECO:0000313" key="3">
    <source>
        <dbReference type="Proteomes" id="UP000054485"/>
    </source>
</evidence>
<reference evidence="2 3" key="1">
    <citation type="submission" date="2014-04" db="EMBL/GenBank/DDBJ databases">
        <authorList>
            <consortium name="DOE Joint Genome Institute"/>
            <person name="Kuo A."/>
            <person name="Ruytinx J."/>
            <person name="Rineau F."/>
            <person name="Colpaert J."/>
            <person name="Kohler A."/>
            <person name="Nagy L.G."/>
            <person name="Floudas D."/>
            <person name="Copeland A."/>
            <person name="Barry K.W."/>
            <person name="Cichocki N."/>
            <person name="Veneault-Fourrey C."/>
            <person name="LaButti K."/>
            <person name="Lindquist E.A."/>
            <person name="Lipzen A."/>
            <person name="Lundell T."/>
            <person name="Morin E."/>
            <person name="Murat C."/>
            <person name="Sun H."/>
            <person name="Tunlid A."/>
            <person name="Henrissat B."/>
            <person name="Grigoriev I.V."/>
            <person name="Hibbett D.S."/>
            <person name="Martin F."/>
            <person name="Nordberg H.P."/>
            <person name="Cantor M.N."/>
            <person name="Hua S.X."/>
        </authorList>
    </citation>
    <scope>NUCLEOTIDE SEQUENCE [LARGE SCALE GENOMIC DNA]</scope>
    <source>
        <strain evidence="2 3">UH-Slu-Lm8-n1</strain>
    </source>
</reference>
<proteinExistence type="predicted"/>
<evidence type="ECO:0000313" key="2">
    <source>
        <dbReference type="EMBL" id="KIK41195.1"/>
    </source>
</evidence>
<dbReference type="InParanoid" id="A0A0C9ZTG0"/>
<keyword evidence="3" id="KW-1185">Reference proteome</keyword>
<dbReference type="OrthoDB" id="10379160at2759"/>
<dbReference type="Proteomes" id="UP000054485">
    <property type="component" value="Unassembled WGS sequence"/>
</dbReference>
<protein>
    <submittedName>
        <fullName evidence="2">Uncharacterized protein</fullName>
    </submittedName>
</protein>
<feature type="region of interest" description="Disordered" evidence="1">
    <location>
        <begin position="1"/>
        <end position="20"/>
    </location>
</feature>
<sequence>MIPSHAESRDDQLHSEITGPGQFEVPTFTLQNAFDMCALYWHGLTIQACGATDQRYGRNCHTLGSSSIPTQALHGGISRTDARTFHIPFISIMPILAIQTLNGGIPRTDARTFHIPFISIMPVLATQALNGGISSTDARTLNIPNISHSLTPIPRL</sequence>
<accession>A0A0C9ZTG0</accession>
<dbReference type="EMBL" id="KN835276">
    <property type="protein sequence ID" value="KIK41195.1"/>
    <property type="molecule type" value="Genomic_DNA"/>
</dbReference>
<feature type="compositionally biased region" description="Basic and acidic residues" evidence="1">
    <location>
        <begin position="1"/>
        <end position="14"/>
    </location>
</feature>
<organism evidence="2 3">
    <name type="scientific">Suillus luteus UH-Slu-Lm8-n1</name>
    <dbReference type="NCBI Taxonomy" id="930992"/>
    <lineage>
        <taxon>Eukaryota</taxon>
        <taxon>Fungi</taxon>
        <taxon>Dikarya</taxon>
        <taxon>Basidiomycota</taxon>
        <taxon>Agaricomycotina</taxon>
        <taxon>Agaricomycetes</taxon>
        <taxon>Agaricomycetidae</taxon>
        <taxon>Boletales</taxon>
        <taxon>Suillineae</taxon>
        <taxon>Suillaceae</taxon>
        <taxon>Suillus</taxon>
    </lineage>
</organism>
<dbReference type="HOGENOM" id="CLU_1687873_0_0_1"/>
<evidence type="ECO:0000256" key="1">
    <source>
        <dbReference type="SAM" id="MobiDB-lite"/>
    </source>
</evidence>
<name>A0A0C9ZTG0_9AGAM</name>
<gene>
    <name evidence="2" type="ORF">CY34DRAFT_806361</name>
</gene>